<dbReference type="InterPro" id="IPR000477">
    <property type="entry name" value="RT_dom"/>
</dbReference>
<accession>A0A6S7KA06</accession>
<proteinExistence type="predicted"/>
<dbReference type="InterPro" id="IPR058913">
    <property type="entry name" value="Integrase_dom_put"/>
</dbReference>
<protein>
    <submittedName>
        <fullName evidence="1">Uncharacterized protein</fullName>
    </submittedName>
</protein>
<gene>
    <name evidence="1" type="ORF">PACLA_8A014798</name>
</gene>
<evidence type="ECO:0000313" key="2">
    <source>
        <dbReference type="Proteomes" id="UP001152795"/>
    </source>
</evidence>
<comment type="caution">
    <text evidence="1">The sequence shown here is derived from an EMBL/GenBank/DDBJ whole genome shotgun (WGS) entry which is preliminary data.</text>
</comment>
<dbReference type="Pfam" id="PF00078">
    <property type="entry name" value="RVT_1"/>
    <property type="match status" value="1"/>
</dbReference>
<dbReference type="InterPro" id="IPR043502">
    <property type="entry name" value="DNA/RNA_pol_sf"/>
</dbReference>
<dbReference type="EMBL" id="CACRXK020013064">
    <property type="protein sequence ID" value="CAB4024492.1"/>
    <property type="molecule type" value="Genomic_DNA"/>
</dbReference>
<dbReference type="CDD" id="cd01650">
    <property type="entry name" value="RT_nLTR_like"/>
    <property type="match status" value="1"/>
</dbReference>
<dbReference type="Proteomes" id="UP001152795">
    <property type="component" value="Unassembled WGS sequence"/>
</dbReference>
<organism evidence="1 2">
    <name type="scientific">Paramuricea clavata</name>
    <name type="common">Red gorgonian</name>
    <name type="synonym">Violescent sea-whip</name>
    <dbReference type="NCBI Taxonomy" id="317549"/>
    <lineage>
        <taxon>Eukaryota</taxon>
        <taxon>Metazoa</taxon>
        <taxon>Cnidaria</taxon>
        <taxon>Anthozoa</taxon>
        <taxon>Octocorallia</taxon>
        <taxon>Malacalcyonacea</taxon>
        <taxon>Plexauridae</taxon>
        <taxon>Paramuricea</taxon>
    </lineage>
</organism>
<dbReference type="AlphaFoldDB" id="A0A6S7KA06"/>
<dbReference type="Pfam" id="PF24764">
    <property type="entry name" value="rva_4"/>
    <property type="match status" value="1"/>
</dbReference>
<dbReference type="PROSITE" id="PS50878">
    <property type="entry name" value="RT_POL"/>
    <property type="match status" value="1"/>
</dbReference>
<dbReference type="OrthoDB" id="6016580at2759"/>
<reference evidence="1" key="1">
    <citation type="submission" date="2020-04" db="EMBL/GenBank/DDBJ databases">
        <authorList>
            <person name="Alioto T."/>
            <person name="Alioto T."/>
            <person name="Gomez Garrido J."/>
        </authorList>
    </citation>
    <scope>NUCLEOTIDE SEQUENCE</scope>
    <source>
        <strain evidence="1">A484AB</strain>
    </source>
</reference>
<dbReference type="PANTHER" id="PTHR33332">
    <property type="entry name" value="REVERSE TRANSCRIPTASE DOMAIN-CONTAINING PROTEIN"/>
    <property type="match status" value="1"/>
</dbReference>
<dbReference type="SUPFAM" id="SSF56672">
    <property type="entry name" value="DNA/RNA polymerases"/>
    <property type="match status" value="1"/>
</dbReference>
<name>A0A6S7KA06_PARCT</name>
<sequence>MWKTINKITNKKSKTTNITKIVVDDKVIEEPEVIVNTFNNFFNEIGTTLAQKLPESTRTPESYIKPENDSTFELQNVTEVEVFGIVSALSSSKATGYDRISPKLLKDSAGVITSSLTQIFNQSLLTGVFPDDFKVAIISPIFKSESKLECNNYRPISVLSVVAKVFEKLISNQLSTFLETRGILTQQQAGFRKKNSTETSLLNSTNKWFINMDKGYLNGVIFLDLKKAFDCVNYYILIRKLKLYGCSENTLCWFKSYLTNRRQMCKIGRTISQERVIRCGVPQGSTLGPLLFLLYVNDLPSCLSHSIASMFADDTNLTTSGKSIEDIQNQLNSDLENIHTWLLTNKLTLNKEKTEYMIISSRQRLAKIDDDPKISLDGIDIKRVKQAKTLVEIFESKDQMNSAAVLQVRRFGLPSRVRSDFGLENYFVARYMLEHPDRGINRGSMITGRSVHNQRIERLLLEVKNLIVTYYKNVIYYLEERQLLDPLDEITLFVLHFIYCPRINRSLNELTNSWNNHPLSTMHNRSPIQLWHSGMCSAAHSDYAEVQSVLDNREWPNYGVEWDGHFPEDNADEIIEVPETLVNLTEHQQNEMRMLVNPLANDNNHGISLYTNALHLVNNFIQNM</sequence>
<keyword evidence="2" id="KW-1185">Reference proteome</keyword>
<evidence type="ECO:0000313" key="1">
    <source>
        <dbReference type="EMBL" id="CAB4024492.1"/>
    </source>
</evidence>